<dbReference type="EMBL" id="CABDUW010003879">
    <property type="protein sequence ID" value="VTJ89862.1"/>
    <property type="molecule type" value="Genomic_DNA"/>
</dbReference>
<name>A0A5E4D9J1_MARMO</name>
<dbReference type="GO" id="GO:0030286">
    <property type="term" value="C:dynein complex"/>
    <property type="evidence" value="ECO:0007669"/>
    <property type="project" value="InterPro"/>
</dbReference>
<proteinExistence type="predicted"/>
<dbReference type="GO" id="GO:0045505">
    <property type="term" value="F:dynein intermediate chain binding"/>
    <property type="evidence" value="ECO:0007669"/>
    <property type="project" value="InterPro"/>
</dbReference>
<accession>A0A5E4D9J1</accession>
<evidence type="ECO:0000313" key="2">
    <source>
        <dbReference type="Proteomes" id="UP000335636"/>
    </source>
</evidence>
<dbReference type="PANTHER" id="PTHR22878">
    <property type="entry name" value="DYNEIN HEAVY CHAIN 6, AXONEMAL-LIKE-RELATED"/>
    <property type="match status" value="1"/>
</dbReference>
<dbReference type="AlphaFoldDB" id="A0A5E4D9J1"/>
<feature type="non-terminal residue" evidence="1">
    <location>
        <position position="1"/>
    </location>
</feature>
<dbReference type="PANTHER" id="PTHR22878:SF64">
    <property type="entry name" value="DYNEIN AXONEMAL HEAVY CHAIN 14"/>
    <property type="match status" value="1"/>
</dbReference>
<sequence>IGTPVLFFIGTGVQTAMEMIRTFSEEAASLVNKIKTYSSYQDHFDDHQYHMHSLNMEEITNIVLSEISDIECDLSLRKMLWEAQDEWGKYFWEWKKCSLQSIDVELVQRIVTKLLNIIIVLEK</sequence>
<reference evidence="1" key="1">
    <citation type="submission" date="2019-04" db="EMBL/GenBank/DDBJ databases">
        <authorList>
            <person name="Alioto T."/>
            <person name="Alioto T."/>
        </authorList>
    </citation>
    <scope>NUCLEOTIDE SEQUENCE [LARGE SCALE GENOMIC DNA]</scope>
</reference>
<gene>
    <name evidence="1" type="ORF">MONAX_5E044715</name>
</gene>
<dbReference type="GO" id="GO:0007018">
    <property type="term" value="P:microtubule-based movement"/>
    <property type="evidence" value="ECO:0007669"/>
    <property type="project" value="InterPro"/>
</dbReference>
<feature type="non-terminal residue" evidence="1">
    <location>
        <position position="123"/>
    </location>
</feature>
<protein>
    <submittedName>
        <fullName evidence="1">Uncharacterized protein</fullName>
    </submittedName>
</protein>
<keyword evidence="2" id="KW-1185">Reference proteome</keyword>
<comment type="caution">
    <text evidence="1">The sequence shown here is derived from an EMBL/GenBank/DDBJ whole genome shotgun (WGS) entry which is preliminary data.</text>
</comment>
<dbReference type="GO" id="GO:0051959">
    <property type="term" value="F:dynein light intermediate chain binding"/>
    <property type="evidence" value="ECO:0007669"/>
    <property type="project" value="InterPro"/>
</dbReference>
<dbReference type="Proteomes" id="UP000335636">
    <property type="component" value="Unassembled WGS sequence"/>
</dbReference>
<organism evidence="1 2">
    <name type="scientific">Marmota monax</name>
    <name type="common">Woodchuck</name>
    <dbReference type="NCBI Taxonomy" id="9995"/>
    <lineage>
        <taxon>Eukaryota</taxon>
        <taxon>Metazoa</taxon>
        <taxon>Chordata</taxon>
        <taxon>Craniata</taxon>
        <taxon>Vertebrata</taxon>
        <taxon>Euteleostomi</taxon>
        <taxon>Mammalia</taxon>
        <taxon>Eutheria</taxon>
        <taxon>Euarchontoglires</taxon>
        <taxon>Glires</taxon>
        <taxon>Rodentia</taxon>
        <taxon>Sciuromorpha</taxon>
        <taxon>Sciuridae</taxon>
        <taxon>Xerinae</taxon>
        <taxon>Marmotini</taxon>
        <taxon>Marmota</taxon>
    </lineage>
</organism>
<evidence type="ECO:0000313" key="1">
    <source>
        <dbReference type="EMBL" id="VTJ89862.1"/>
    </source>
</evidence>
<dbReference type="InterPro" id="IPR026983">
    <property type="entry name" value="DHC"/>
</dbReference>